<proteinExistence type="predicted"/>
<comment type="caution">
    <text evidence="3">The sequence shown here is derived from an EMBL/GenBank/DDBJ whole genome shotgun (WGS) entry which is preliminary data.</text>
</comment>
<keyword evidence="2" id="KW-0732">Signal</keyword>
<gene>
    <name evidence="3" type="ORF">IC230_26105</name>
</gene>
<name>A0A927B647_9BACT</name>
<sequence length="137" mass="14869">MSIKALFTAFVLLAATFQFAKAQTSSTGNDTLKTFVGKWSGTYAGDSSGKFELVIKQDNGQKLTGQVLMLTDDPNQKPINLKTISWKDGTLSATYTDPAEGDEVSFTGIYTNPDLEGSWKSDEGQSTGTWQLTRVDP</sequence>
<evidence type="ECO:0000313" key="3">
    <source>
        <dbReference type="EMBL" id="MBD2756394.1"/>
    </source>
</evidence>
<evidence type="ECO:0000313" key="4">
    <source>
        <dbReference type="Proteomes" id="UP000653797"/>
    </source>
</evidence>
<protein>
    <recommendedName>
        <fullName evidence="5">DUF1579 domain-containing protein</fullName>
    </recommendedName>
</protein>
<feature type="compositionally biased region" description="Polar residues" evidence="1">
    <location>
        <begin position="124"/>
        <end position="137"/>
    </location>
</feature>
<reference evidence="3" key="1">
    <citation type="submission" date="2020-09" db="EMBL/GenBank/DDBJ databases">
        <authorList>
            <person name="Kim M.K."/>
        </authorList>
    </citation>
    <scope>NUCLEOTIDE SEQUENCE</scope>
    <source>
        <strain evidence="3">BT704</strain>
    </source>
</reference>
<evidence type="ECO:0008006" key="5">
    <source>
        <dbReference type="Google" id="ProtNLM"/>
    </source>
</evidence>
<feature type="signal peptide" evidence="2">
    <location>
        <begin position="1"/>
        <end position="20"/>
    </location>
</feature>
<evidence type="ECO:0000256" key="1">
    <source>
        <dbReference type="SAM" id="MobiDB-lite"/>
    </source>
</evidence>
<evidence type="ECO:0000256" key="2">
    <source>
        <dbReference type="SAM" id="SignalP"/>
    </source>
</evidence>
<dbReference type="AlphaFoldDB" id="A0A927B647"/>
<keyword evidence="4" id="KW-1185">Reference proteome</keyword>
<dbReference type="RefSeq" id="WP_191042017.1">
    <property type="nucleotide sequence ID" value="NZ_JACXAA010000012.1"/>
</dbReference>
<dbReference type="Proteomes" id="UP000653797">
    <property type="component" value="Unassembled WGS sequence"/>
</dbReference>
<feature type="chain" id="PRO_5037080816" description="DUF1579 domain-containing protein" evidence="2">
    <location>
        <begin position="21"/>
        <end position="137"/>
    </location>
</feature>
<dbReference type="EMBL" id="JACXAA010000012">
    <property type="protein sequence ID" value="MBD2756394.1"/>
    <property type="molecule type" value="Genomic_DNA"/>
</dbReference>
<organism evidence="3 4">
    <name type="scientific">Spirosoma validum</name>
    <dbReference type="NCBI Taxonomy" id="2771355"/>
    <lineage>
        <taxon>Bacteria</taxon>
        <taxon>Pseudomonadati</taxon>
        <taxon>Bacteroidota</taxon>
        <taxon>Cytophagia</taxon>
        <taxon>Cytophagales</taxon>
        <taxon>Cytophagaceae</taxon>
        <taxon>Spirosoma</taxon>
    </lineage>
</organism>
<accession>A0A927B647</accession>
<feature type="region of interest" description="Disordered" evidence="1">
    <location>
        <begin position="115"/>
        <end position="137"/>
    </location>
</feature>